<accession>A0AA39PZR3</accession>
<dbReference type="Proteomes" id="UP001175228">
    <property type="component" value="Unassembled WGS sequence"/>
</dbReference>
<sequence length="268" mass="30120">MDSSETRRKPQMPFDQFRWLFRQGHNPSMSCPPILRNSDGALTHGSELSIASYGTETVNANDPNQLIYDLYTHETTSADEDAMIPSGCKETCFNFHLTGTVHITTVPACHSVISSSDISRDIRYKYPTPMWAGHKYYIPFEAAYTTSLGVSMSRILNGSGSCLQYPDQYPKALAGLPFIDVVFHSNGYLPQYIRIAAKCSHVTGIRYVDVAYSVALGYRTILRREASKISSSRTDDNLPLVTNEEHLKLVGLYSRDRRVWWAEVDICG</sequence>
<organism evidence="1 2">
    <name type="scientific">Armillaria luteobubalina</name>
    <dbReference type="NCBI Taxonomy" id="153913"/>
    <lineage>
        <taxon>Eukaryota</taxon>
        <taxon>Fungi</taxon>
        <taxon>Dikarya</taxon>
        <taxon>Basidiomycota</taxon>
        <taxon>Agaricomycotina</taxon>
        <taxon>Agaricomycetes</taxon>
        <taxon>Agaricomycetidae</taxon>
        <taxon>Agaricales</taxon>
        <taxon>Marasmiineae</taxon>
        <taxon>Physalacriaceae</taxon>
        <taxon>Armillaria</taxon>
    </lineage>
</organism>
<evidence type="ECO:0000313" key="1">
    <source>
        <dbReference type="EMBL" id="KAK0493426.1"/>
    </source>
</evidence>
<name>A0AA39PZR3_9AGAR</name>
<evidence type="ECO:0000313" key="2">
    <source>
        <dbReference type="Proteomes" id="UP001175228"/>
    </source>
</evidence>
<gene>
    <name evidence="1" type="ORF">EDD18DRAFT_420094</name>
</gene>
<comment type="caution">
    <text evidence="1">The sequence shown here is derived from an EMBL/GenBank/DDBJ whole genome shotgun (WGS) entry which is preliminary data.</text>
</comment>
<dbReference type="EMBL" id="JAUEPU010000025">
    <property type="protein sequence ID" value="KAK0493426.1"/>
    <property type="molecule type" value="Genomic_DNA"/>
</dbReference>
<proteinExistence type="predicted"/>
<reference evidence="1" key="1">
    <citation type="submission" date="2023-06" db="EMBL/GenBank/DDBJ databases">
        <authorList>
            <consortium name="Lawrence Berkeley National Laboratory"/>
            <person name="Ahrendt S."/>
            <person name="Sahu N."/>
            <person name="Indic B."/>
            <person name="Wong-Bajracharya J."/>
            <person name="Merenyi Z."/>
            <person name="Ke H.-M."/>
            <person name="Monk M."/>
            <person name="Kocsube S."/>
            <person name="Drula E."/>
            <person name="Lipzen A."/>
            <person name="Balint B."/>
            <person name="Henrissat B."/>
            <person name="Andreopoulos B."/>
            <person name="Martin F.M."/>
            <person name="Harder C.B."/>
            <person name="Rigling D."/>
            <person name="Ford K.L."/>
            <person name="Foster G.D."/>
            <person name="Pangilinan J."/>
            <person name="Papanicolaou A."/>
            <person name="Barry K."/>
            <person name="LaButti K."/>
            <person name="Viragh M."/>
            <person name="Koriabine M."/>
            <person name="Yan M."/>
            <person name="Riley R."/>
            <person name="Champramary S."/>
            <person name="Plett K.L."/>
            <person name="Tsai I.J."/>
            <person name="Slot J."/>
            <person name="Sipos G."/>
            <person name="Plett J."/>
            <person name="Nagy L.G."/>
            <person name="Grigoriev I.V."/>
        </authorList>
    </citation>
    <scope>NUCLEOTIDE SEQUENCE</scope>
    <source>
        <strain evidence="1">HWK02</strain>
    </source>
</reference>
<keyword evidence="2" id="KW-1185">Reference proteome</keyword>
<dbReference type="AlphaFoldDB" id="A0AA39PZR3"/>
<protein>
    <submittedName>
        <fullName evidence="1">Uncharacterized protein</fullName>
    </submittedName>
</protein>